<proteinExistence type="predicted"/>
<organism evidence="2 3">
    <name type="scientific">Hevea brasiliensis</name>
    <name type="common">Para rubber tree</name>
    <name type="synonym">Siphonia brasiliensis</name>
    <dbReference type="NCBI Taxonomy" id="3981"/>
    <lineage>
        <taxon>Eukaryota</taxon>
        <taxon>Viridiplantae</taxon>
        <taxon>Streptophyta</taxon>
        <taxon>Embryophyta</taxon>
        <taxon>Tracheophyta</taxon>
        <taxon>Spermatophyta</taxon>
        <taxon>Magnoliopsida</taxon>
        <taxon>eudicotyledons</taxon>
        <taxon>Gunneridae</taxon>
        <taxon>Pentapetalae</taxon>
        <taxon>rosids</taxon>
        <taxon>fabids</taxon>
        <taxon>Malpighiales</taxon>
        <taxon>Euphorbiaceae</taxon>
        <taxon>Crotonoideae</taxon>
        <taxon>Micrandreae</taxon>
        <taxon>Hevea</taxon>
    </lineage>
</organism>
<name>A0A6A6M8M6_HEVBR</name>
<sequence>MNVNPDENILAEVDAKLTNNEYEVTLENFDGPFKEAQNIASEKPIGVERSQSHSQSENSLRNKTAKRSKVDEEVVVLKREALMNSTIEFVKATKLPISENETWTLLEELGVESHLLSTCYLFFIRKPDMLRGLLRCPLAFRKDLLCR</sequence>
<comment type="caution">
    <text evidence="2">The sequence shown here is derived from an EMBL/GenBank/DDBJ whole genome shotgun (WGS) entry which is preliminary data.</text>
</comment>
<feature type="region of interest" description="Disordered" evidence="1">
    <location>
        <begin position="40"/>
        <end position="68"/>
    </location>
</feature>
<gene>
    <name evidence="2" type="ORF">GH714_022621</name>
</gene>
<evidence type="ECO:0000313" key="2">
    <source>
        <dbReference type="EMBL" id="KAF2308878.1"/>
    </source>
</evidence>
<evidence type="ECO:0000256" key="1">
    <source>
        <dbReference type="SAM" id="MobiDB-lite"/>
    </source>
</evidence>
<evidence type="ECO:0000313" key="3">
    <source>
        <dbReference type="Proteomes" id="UP000467840"/>
    </source>
</evidence>
<protein>
    <submittedName>
        <fullName evidence="2">Uncharacterized protein</fullName>
    </submittedName>
</protein>
<dbReference type="AlphaFoldDB" id="A0A6A6M8M6"/>
<dbReference type="EMBL" id="JAAGAX010000007">
    <property type="protein sequence ID" value="KAF2308878.1"/>
    <property type="molecule type" value="Genomic_DNA"/>
</dbReference>
<accession>A0A6A6M8M6</accession>
<dbReference type="Proteomes" id="UP000467840">
    <property type="component" value="Chromosome 17"/>
</dbReference>
<feature type="compositionally biased region" description="Polar residues" evidence="1">
    <location>
        <begin position="52"/>
        <end position="62"/>
    </location>
</feature>
<reference evidence="2 3" key="1">
    <citation type="journal article" date="2020" name="Mol. Plant">
        <title>The Chromosome-Based Rubber Tree Genome Provides New Insights into Spurge Genome Evolution and Rubber Biosynthesis.</title>
        <authorList>
            <person name="Liu J."/>
            <person name="Shi C."/>
            <person name="Shi C.C."/>
            <person name="Li W."/>
            <person name="Zhang Q.J."/>
            <person name="Zhang Y."/>
            <person name="Li K."/>
            <person name="Lu H.F."/>
            <person name="Shi C."/>
            <person name="Zhu S.T."/>
            <person name="Xiao Z.Y."/>
            <person name="Nan H."/>
            <person name="Yue Y."/>
            <person name="Zhu X.G."/>
            <person name="Wu Y."/>
            <person name="Hong X.N."/>
            <person name="Fan G.Y."/>
            <person name="Tong Y."/>
            <person name="Zhang D."/>
            <person name="Mao C.L."/>
            <person name="Liu Y.L."/>
            <person name="Hao S.J."/>
            <person name="Liu W.Q."/>
            <person name="Lv M.Q."/>
            <person name="Zhang H.B."/>
            <person name="Liu Y."/>
            <person name="Hu-Tang G.R."/>
            <person name="Wang J.P."/>
            <person name="Wang J.H."/>
            <person name="Sun Y.H."/>
            <person name="Ni S.B."/>
            <person name="Chen W.B."/>
            <person name="Zhang X.C."/>
            <person name="Jiao Y.N."/>
            <person name="Eichler E.E."/>
            <person name="Li G.H."/>
            <person name="Liu X."/>
            <person name="Gao L.Z."/>
        </authorList>
    </citation>
    <scope>NUCLEOTIDE SEQUENCE [LARGE SCALE GENOMIC DNA]</scope>
    <source>
        <strain evidence="3">cv. GT1</strain>
        <tissue evidence="2">Leaf</tissue>
    </source>
</reference>
<keyword evidence="3" id="KW-1185">Reference proteome</keyword>